<dbReference type="STRING" id="10195.A0A3M7SHH3"/>
<dbReference type="GO" id="GO:0005509">
    <property type="term" value="F:calcium ion binding"/>
    <property type="evidence" value="ECO:0007669"/>
    <property type="project" value="InterPro"/>
</dbReference>
<keyword evidence="5 12" id="KW-0677">Repeat</keyword>
<evidence type="ECO:0000313" key="15">
    <source>
        <dbReference type="Proteomes" id="UP000276133"/>
    </source>
</evidence>
<name>A0A3M7SHH3_BRAPC</name>
<dbReference type="EMBL" id="REGN01001376">
    <property type="protein sequence ID" value="RNA35067.1"/>
    <property type="molecule type" value="Genomic_DNA"/>
</dbReference>
<feature type="compositionally biased region" description="Pro residues" evidence="13">
    <location>
        <begin position="105"/>
        <end position="116"/>
    </location>
</feature>
<evidence type="ECO:0000256" key="8">
    <source>
        <dbReference type="ARBA" id="ARBA00023302"/>
    </source>
</evidence>
<keyword evidence="15" id="KW-1185">Reference proteome</keyword>
<feature type="compositionally biased region" description="Low complexity" evidence="13">
    <location>
        <begin position="1"/>
        <end position="32"/>
    </location>
</feature>
<dbReference type="FunFam" id="1.10.220.10:FF:000005">
    <property type="entry name" value="Annexin"/>
    <property type="match status" value="1"/>
</dbReference>
<keyword evidence="6 12" id="KW-0106">Calcium</keyword>
<dbReference type="FunFam" id="1.10.220.10:FF:000001">
    <property type="entry name" value="Annexin"/>
    <property type="match status" value="1"/>
</dbReference>
<dbReference type="InterPro" id="IPR018252">
    <property type="entry name" value="Annexin_repeat_CS"/>
</dbReference>
<dbReference type="InterPro" id="IPR001464">
    <property type="entry name" value="Annexin"/>
</dbReference>
<evidence type="ECO:0000256" key="4">
    <source>
        <dbReference type="ARBA" id="ARBA00022723"/>
    </source>
</evidence>
<dbReference type="PROSITE" id="PS51897">
    <property type="entry name" value="ANNEXIN_2"/>
    <property type="match status" value="4"/>
</dbReference>
<dbReference type="Gene3D" id="1.10.220.10">
    <property type="entry name" value="Annexin"/>
    <property type="match status" value="4"/>
</dbReference>
<keyword evidence="8 12" id="KW-0111">Calcium/phospholipid-binding</keyword>
<dbReference type="GO" id="GO:0012506">
    <property type="term" value="C:vesicle membrane"/>
    <property type="evidence" value="ECO:0007669"/>
    <property type="project" value="TreeGrafter"/>
</dbReference>
<dbReference type="InterPro" id="IPR037104">
    <property type="entry name" value="Annexin_sf"/>
</dbReference>
<protein>
    <recommendedName>
        <fullName evidence="11 12">Annexin</fullName>
    </recommendedName>
</protein>
<evidence type="ECO:0000256" key="10">
    <source>
        <dbReference type="ARBA" id="ARBA00060393"/>
    </source>
</evidence>
<dbReference type="Pfam" id="PF00191">
    <property type="entry name" value="Annexin"/>
    <property type="match status" value="4"/>
</dbReference>
<feature type="region of interest" description="Disordered" evidence="13">
    <location>
        <begin position="1"/>
        <end position="35"/>
    </location>
</feature>
<dbReference type="SMART" id="SM00335">
    <property type="entry name" value="ANX"/>
    <property type="match status" value="4"/>
</dbReference>
<dbReference type="Proteomes" id="UP000276133">
    <property type="component" value="Unassembled WGS sequence"/>
</dbReference>
<evidence type="ECO:0000256" key="2">
    <source>
        <dbReference type="ARBA" id="ARBA00004550"/>
    </source>
</evidence>
<evidence type="ECO:0000256" key="11">
    <source>
        <dbReference type="ARBA" id="ARBA00077076"/>
    </source>
</evidence>
<dbReference type="PRINTS" id="PR00196">
    <property type="entry name" value="ANNEXIN"/>
</dbReference>
<dbReference type="GO" id="GO:0005576">
    <property type="term" value="C:extracellular region"/>
    <property type="evidence" value="ECO:0007669"/>
    <property type="project" value="UniProtKB-SubCell"/>
</dbReference>
<comment type="caution">
    <text evidence="14">The sequence shown here is derived from an EMBL/GenBank/DDBJ whole genome shotgun (WGS) entry which is preliminary data.</text>
</comment>
<organism evidence="14 15">
    <name type="scientific">Brachionus plicatilis</name>
    <name type="common">Marine rotifer</name>
    <name type="synonym">Brachionus muelleri</name>
    <dbReference type="NCBI Taxonomy" id="10195"/>
    <lineage>
        <taxon>Eukaryota</taxon>
        <taxon>Metazoa</taxon>
        <taxon>Spiralia</taxon>
        <taxon>Gnathifera</taxon>
        <taxon>Rotifera</taxon>
        <taxon>Eurotatoria</taxon>
        <taxon>Monogononta</taxon>
        <taxon>Pseudotrocha</taxon>
        <taxon>Ploima</taxon>
        <taxon>Brachionidae</taxon>
        <taxon>Brachionus</taxon>
    </lineage>
</organism>
<gene>
    <name evidence="14" type="ORF">BpHYR1_051920</name>
</gene>
<comment type="function">
    <text evidence="9">Involved in reproduction of the worm. Involved in host-parasite interaction. Delivered into the host cell by means of parasite exosomes. Binds to acidic phospholipid membranes in a calcium-dependent manner in vitro. Causes aggregation of liposomes in the presence of calcium, but not in its absence. Likely to promote membrane fusion. May provide structural integrity within the tegument.</text>
</comment>
<dbReference type="SUPFAM" id="SSF47874">
    <property type="entry name" value="Annexin"/>
    <property type="match status" value="1"/>
</dbReference>
<dbReference type="GO" id="GO:0001786">
    <property type="term" value="F:phosphatidylserine binding"/>
    <property type="evidence" value="ECO:0007669"/>
    <property type="project" value="TreeGrafter"/>
</dbReference>
<dbReference type="GO" id="GO:0005544">
    <property type="term" value="F:calcium-dependent phospholipid binding"/>
    <property type="evidence" value="ECO:0007669"/>
    <property type="project" value="UniProtKB-KW"/>
</dbReference>
<evidence type="ECO:0000256" key="13">
    <source>
        <dbReference type="SAM" id="MobiDB-lite"/>
    </source>
</evidence>
<keyword evidence="4" id="KW-0479">Metal-binding</keyword>
<sequence length="535" mass="60490">MNYFNNNFPNFSNSGNFPNNNGGPQYPNTGSMPPYPPSPYTNNNMPPYPGDGNFAPNPIGFGGFENNQSGQMPPYPSQYQQQFPTNSFNMPNNDFSSNINDGFPIAPPNSNFPPPSSFNSQPDFRPNYPNVPPPSSFNSQPDFRPNYPNVPPPSSFNSQPDFRPNYPNVPPPPIYASQNEQAPFQGSPNPNQLYQTSHSGSNLFPNLNQNNFNQSIIQLNPTLRPFQPFNPAHDAEQLYKAMKGFGTDEAKLIAVLCKRTFPQRDEISRVFKTSYGKDLVKNIESETSGNFRQVLVALLQRPMVVESIHLRESVAGVGTDENALNDVVCTKTNAEMMELKHTYLQMYRRNLEDDVKDDVSGYFKRFLVSLINAHRSEAPADYQKAVAQAKELYNAGEKRLGTNEMVFNRIIGAESHAHLRLVFDEYQKLTGHPIEQAIKSEMSTSVQRAFLTAIQYIRKPAAYYAQRLNESMKGLGTKDKLLIRMVVLRSEIDMMDIKVEFQRMYRKSLESFIKSDCSGDYKRALLCLVGDPNWK</sequence>
<evidence type="ECO:0000256" key="9">
    <source>
        <dbReference type="ARBA" id="ARBA00059330"/>
    </source>
</evidence>
<evidence type="ECO:0000256" key="3">
    <source>
        <dbReference type="ARBA" id="ARBA00007831"/>
    </source>
</evidence>
<dbReference type="GO" id="GO:0043657">
    <property type="term" value="C:host cell"/>
    <property type="evidence" value="ECO:0007669"/>
    <property type="project" value="UniProtKB-SubCell"/>
</dbReference>
<dbReference type="InterPro" id="IPR018502">
    <property type="entry name" value="Annexin_repeat"/>
</dbReference>
<dbReference type="PROSITE" id="PS00223">
    <property type="entry name" value="ANNEXIN_1"/>
    <property type="match status" value="2"/>
</dbReference>
<proteinExistence type="inferred from homology"/>
<comment type="similarity">
    <text evidence="3 12">Belongs to the annexin family.</text>
</comment>
<evidence type="ECO:0000256" key="6">
    <source>
        <dbReference type="ARBA" id="ARBA00022837"/>
    </source>
</evidence>
<evidence type="ECO:0000313" key="14">
    <source>
        <dbReference type="EMBL" id="RNA35067.1"/>
    </source>
</evidence>
<dbReference type="OrthoDB" id="37886at2759"/>
<dbReference type="PANTHER" id="PTHR10502:SF102">
    <property type="entry name" value="ANNEXIN B11"/>
    <property type="match status" value="1"/>
</dbReference>
<evidence type="ECO:0000256" key="7">
    <source>
        <dbReference type="ARBA" id="ARBA00023216"/>
    </source>
</evidence>
<accession>A0A3M7SHH3</accession>
<evidence type="ECO:0000256" key="5">
    <source>
        <dbReference type="ARBA" id="ARBA00022737"/>
    </source>
</evidence>
<reference evidence="14 15" key="1">
    <citation type="journal article" date="2018" name="Sci. Rep.">
        <title>Genomic signatures of local adaptation to the degree of environmental predictability in rotifers.</title>
        <authorList>
            <person name="Franch-Gras L."/>
            <person name="Hahn C."/>
            <person name="Garcia-Roger E.M."/>
            <person name="Carmona M.J."/>
            <person name="Serra M."/>
            <person name="Gomez A."/>
        </authorList>
    </citation>
    <scope>NUCLEOTIDE SEQUENCE [LARGE SCALE GENOMIC DNA]</scope>
    <source>
        <strain evidence="14">HYR1</strain>
    </source>
</reference>
<feature type="compositionally biased region" description="Polar residues" evidence="13">
    <location>
        <begin position="176"/>
        <end position="200"/>
    </location>
</feature>
<feature type="region of interest" description="Disordered" evidence="13">
    <location>
        <begin position="81"/>
        <end position="207"/>
    </location>
</feature>
<evidence type="ECO:0000256" key="12">
    <source>
        <dbReference type="RuleBase" id="RU003540"/>
    </source>
</evidence>
<dbReference type="GO" id="GO:0005634">
    <property type="term" value="C:nucleus"/>
    <property type="evidence" value="ECO:0007669"/>
    <property type="project" value="TreeGrafter"/>
</dbReference>
<keyword evidence="7 12" id="KW-0041">Annexin</keyword>
<comment type="domain">
    <text evidence="12">A pair of annexin repeats may form one binding site for calcium and phospholipid.</text>
</comment>
<dbReference type="FunFam" id="1.10.220.10:FF:000004">
    <property type="entry name" value="Annexin"/>
    <property type="match status" value="1"/>
</dbReference>
<dbReference type="AlphaFoldDB" id="A0A3M7SHH3"/>
<dbReference type="FunFam" id="1.10.220.10:FF:000002">
    <property type="entry name" value="Annexin"/>
    <property type="match status" value="1"/>
</dbReference>
<comment type="subcellular location">
    <subcellularLocation>
        <location evidence="1">Host cell</location>
    </subcellularLocation>
    <subcellularLocation>
        <location evidence="2">Secreted</location>
        <location evidence="2">Extracellular exosome</location>
    </subcellularLocation>
    <subcellularLocation>
        <location evidence="10">Tegument</location>
    </subcellularLocation>
</comment>
<feature type="compositionally biased region" description="Polar residues" evidence="13">
    <location>
        <begin position="85"/>
        <end position="100"/>
    </location>
</feature>
<dbReference type="GO" id="GO:0005737">
    <property type="term" value="C:cytoplasm"/>
    <property type="evidence" value="ECO:0007669"/>
    <property type="project" value="TreeGrafter"/>
</dbReference>
<evidence type="ECO:0000256" key="1">
    <source>
        <dbReference type="ARBA" id="ARBA00004340"/>
    </source>
</evidence>
<dbReference type="GO" id="GO:0005886">
    <property type="term" value="C:plasma membrane"/>
    <property type="evidence" value="ECO:0007669"/>
    <property type="project" value="TreeGrafter"/>
</dbReference>
<dbReference type="PANTHER" id="PTHR10502">
    <property type="entry name" value="ANNEXIN"/>
    <property type="match status" value="1"/>
</dbReference>